<reference evidence="2 3" key="1">
    <citation type="submission" date="2024-11" db="EMBL/GenBank/DDBJ databases">
        <title>A near-complete genome assembly of Cinchona calisaya.</title>
        <authorList>
            <person name="Lian D.C."/>
            <person name="Zhao X.W."/>
            <person name="Wei L."/>
        </authorList>
    </citation>
    <scope>NUCLEOTIDE SEQUENCE [LARGE SCALE GENOMIC DNA]</scope>
    <source>
        <tissue evidence="2">Nenye</tissue>
    </source>
</reference>
<organism evidence="2 3">
    <name type="scientific">Cinchona calisaya</name>
    <dbReference type="NCBI Taxonomy" id="153742"/>
    <lineage>
        <taxon>Eukaryota</taxon>
        <taxon>Viridiplantae</taxon>
        <taxon>Streptophyta</taxon>
        <taxon>Embryophyta</taxon>
        <taxon>Tracheophyta</taxon>
        <taxon>Spermatophyta</taxon>
        <taxon>Magnoliopsida</taxon>
        <taxon>eudicotyledons</taxon>
        <taxon>Gunneridae</taxon>
        <taxon>Pentapetalae</taxon>
        <taxon>asterids</taxon>
        <taxon>lamiids</taxon>
        <taxon>Gentianales</taxon>
        <taxon>Rubiaceae</taxon>
        <taxon>Cinchonoideae</taxon>
        <taxon>Cinchoneae</taxon>
        <taxon>Cinchona</taxon>
    </lineage>
</organism>
<evidence type="ECO:0000313" key="3">
    <source>
        <dbReference type="Proteomes" id="UP001630127"/>
    </source>
</evidence>
<feature type="region of interest" description="Disordered" evidence="1">
    <location>
        <begin position="1"/>
        <end position="20"/>
    </location>
</feature>
<dbReference type="Proteomes" id="UP001630127">
    <property type="component" value="Unassembled WGS sequence"/>
</dbReference>
<accession>A0ABD2ZKX4</accession>
<evidence type="ECO:0000256" key="1">
    <source>
        <dbReference type="SAM" id="MobiDB-lite"/>
    </source>
</evidence>
<sequence length="118" mass="13619">MSTTTFESIQSPRETNDSAQKVLRQRVKISSQYLNLLHAQSMLQEQIRFALHDLCRLLHPKVPDCPFKSHPLSISAYEIMVSTNLRCLSPLHLEERMIVIHDILTPVEWNHVCAKKDA</sequence>
<proteinExistence type="predicted"/>
<protein>
    <submittedName>
        <fullName evidence="2">Uncharacterized protein</fullName>
    </submittedName>
</protein>
<comment type="caution">
    <text evidence="2">The sequence shown here is derived from an EMBL/GenBank/DDBJ whole genome shotgun (WGS) entry which is preliminary data.</text>
</comment>
<gene>
    <name evidence="2" type="ORF">ACH5RR_021366</name>
</gene>
<feature type="compositionally biased region" description="Polar residues" evidence="1">
    <location>
        <begin position="1"/>
        <end position="19"/>
    </location>
</feature>
<dbReference type="EMBL" id="JBJUIK010000009">
    <property type="protein sequence ID" value="KAL3518777.1"/>
    <property type="molecule type" value="Genomic_DNA"/>
</dbReference>
<dbReference type="AlphaFoldDB" id="A0ABD2ZKX4"/>
<keyword evidence="3" id="KW-1185">Reference proteome</keyword>
<name>A0ABD2ZKX4_9GENT</name>
<evidence type="ECO:0000313" key="2">
    <source>
        <dbReference type="EMBL" id="KAL3518777.1"/>
    </source>
</evidence>